<protein>
    <recommendedName>
        <fullName evidence="1">UPF0260 protein E4P82_06675</fullName>
    </recommendedName>
</protein>
<evidence type="ECO:0000313" key="3">
    <source>
        <dbReference type="Proteomes" id="UP000760480"/>
    </source>
</evidence>
<comment type="caution">
    <text evidence="2">The sequence shown here is derived from an EMBL/GenBank/DDBJ whole genome shotgun (WGS) entry which is preliminary data.</text>
</comment>
<organism evidence="2 3">
    <name type="scientific">Candidatus Competibacter phosphatis</name>
    <dbReference type="NCBI Taxonomy" id="221280"/>
    <lineage>
        <taxon>Bacteria</taxon>
        <taxon>Pseudomonadati</taxon>
        <taxon>Pseudomonadota</taxon>
        <taxon>Gammaproteobacteria</taxon>
        <taxon>Candidatus Competibacteraceae</taxon>
        <taxon>Candidatus Competibacter</taxon>
    </lineage>
</organism>
<gene>
    <name evidence="2" type="ORF">E4P82_06675</name>
</gene>
<dbReference type="PIRSF" id="PIRSF006173">
    <property type="entry name" value="UCP006173"/>
    <property type="match status" value="1"/>
</dbReference>
<dbReference type="NCBIfam" id="NF003501">
    <property type="entry name" value="PRK05170.1-5"/>
    <property type="match status" value="1"/>
</dbReference>
<dbReference type="InterPro" id="IPR005358">
    <property type="entry name" value="Puta_zinc/iron-chelating_dom"/>
</dbReference>
<dbReference type="RefSeq" id="WP_169248181.1">
    <property type="nucleotide sequence ID" value="NZ_SPMZ01000017.1"/>
</dbReference>
<accession>A0ABX1TL75</accession>
<reference evidence="2 3" key="1">
    <citation type="submission" date="2019-03" db="EMBL/GenBank/DDBJ databases">
        <title>Metabolic reconstructions from genomes of highly enriched 'Candidatus Accumulibacter' and 'Candidatus Competibacter' bioreactor populations.</title>
        <authorList>
            <person name="Annavajhala M.K."/>
            <person name="Welles L."/>
            <person name="Abbas B."/>
            <person name="Sorokin D."/>
            <person name="Park H."/>
            <person name="Van Loosdrecht M."/>
            <person name="Chandran K."/>
        </authorList>
    </citation>
    <scope>NUCLEOTIDE SEQUENCE [LARGE SCALE GENOMIC DNA]</scope>
    <source>
        <strain evidence="2 3">SBR_G</strain>
    </source>
</reference>
<keyword evidence="3" id="KW-1185">Reference proteome</keyword>
<dbReference type="HAMAP" id="MF_00676">
    <property type="entry name" value="UPF0260"/>
    <property type="match status" value="1"/>
</dbReference>
<proteinExistence type="inferred from homology"/>
<name>A0ABX1TL75_9GAMM</name>
<dbReference type="InterPro" id="IPR008228">
    <property type="entry name" value="UCP006173"/>
</dbReference>
<dbReference type="Pfam" id="PF03692">
    <property type="entry name" value="CxxCxxCC"/>
    <property type="match status" value="1"/>
</dbReference>
<comment type="similarity">
    <text evidence="1">Belongs to the UPF0260 family.</text>
</comment>
<dbReference type="NCBIfam" id="NF003507">
    <property type="entry name" value="PRK05170.2-5"/>
    <property type="match status" value="1"/>
</dbReference>
<dbReference type="PANTHER" id="PTHR37421">
    <property type="entry name" value="UPF0260 PROTEIN YCGN"/>
    <property type="match status" value="1"/>
</dbReference>
<evidence type="ECO:0000256" key="1">
    <source>
        <dbReference type="HAMAP-Rule" id="MF_00676"/>
    </source>
</evidence>
<sequence>MNAIPRFWEEKFLADLTLAEWEALCDGCGKCCLHKLEDEDTGELFHTNVACRLLDLETGRCTRYADRFRWVPDCVLLTPAEVERVNWLPPTCAYRLRAEHKSLPSWHPLRTHDPDSTRRAGMSVCGWVVPERRSRRLEDHIVEWPS</sequence>
<dbReference type="Proteomes" id="UP000760480">
    <property type="component" value="Unassembled WGS sequence"/>
</dbReference>
<dbReference type="PANTHER" id="PTHR37421:SF1">
    <property type="entry name" value="UPF0260 PROTEIN YCGN"/>
    <property type="match status" value="1"/>
</dbReference>
<dbReference type="EMBL" id="SPMZ01000017">
    <property type="protein sequence ID" value="NMQ18918.1"/>
    <property type="molecule type" value="Genomic_DNA"/>
</dbReference>
<evidence type="ECO:0000313" key="2">
    <source>
        <dbReference type="EMBL" id="NMQ18918.1"/>
    </source>
</evidence>